<evidence type="ECO:0000313" key="2">
    <source>
        <dbReference type="Proteomes" id="UP001204798"/>
    </source>
</evidence>
<organism evidence="1 2">
    <name type="scientific">Candidatus Fervidibacter sacchari</name>
    <dbReference type="NCBI Taxonomy" id="1448929"/>
    <lineage>
        <taxon>Bacteria</taxon>
        <taxon>Candidatus Fervidibacterota</taxon>
        <taxon>Candidatus Fervidibacter</taxon>
    </lineage>
</organism>
<reference evidence="1 2" key="1">
    <citation type="submission" date="2022-08" db="EMBL/GenBank/DDBJ databases">
        <title>Bacterial and archaeal communities from various locations to study Microbial Dark Matter (Phase II).</title>
        <authorList>
            <person name="Stepanauskas R."/>
        </authorList>
    </citation>
    <scope>NUCLEOTIDE SEQUENCE [LARGE SCALE GENOMIC DNA]</scope>
    <source>
        <strain evidence="1 2">PD1</strain>
    </source>
</reference>
<proteinExistence type="predicted"/>
<accession>A0ABT2EK87</accession>
<keyword evidence="2" id="KW-1185">Reference proteome</keyword>
<protein>
    <submittedName>
        <fullName evidence="1">Uncharacterized protein</fullName>
    </submittedName>
</protein>
<evidence type="ECO:0000313" key="1">
    <source>
        <dbReference type="EMBL" id="MCS3918357.1"/>
    </source>
</evidence>
<name>A0ABT2EK87_9BACT</name>
<gene>
    <name evidence="1" type="ORF">M2350_000754</name>
</gene>
<dbReference type="Proteomes" id="UP001204798">
    <property type="component" value="Unassembled WGS sequence"/>
</dbReference>
<comment type="caution">
    <text evidence="1">The sequence shown here is derived from an EMBL/GenBank/DDBJ whole genome shotgun (WGS) entry which is preliminary data.</text>
</comment>
<sequence length="37" mass="4417">MAIHRCRLAWQRRLKAIVPSPLIAPDDPTEEKTYRHF</sequence>
<dbReference type="EMBL" id="JANUCP010000001">
    <property type="protein sequence ID" value="MCS3918357.1"/>
    <property type="molecule type" value="Genomic_DNA"/>
</dbReference>